<dbReference type="EMBL" id="JAIQCV010000002">
    <property type="protein sequence ID" value="KAH1122772.1"/>
    <property type="molecule type" value="Genomic_DNA"/>
</dbReference>
<comment type="caution">
    <text evidence="1">The sequence shown here is derived from an EMBL/GenBank/DDBJ whole genome shotgun (WGS) entry which is preliminary data.</text>
</comment>
<name>A0A9D3WF01_9ROSI</name>
<sequence>MVTPKLMAVAVVFGCQFSVQLRSFNSLENSVIAPTVGQSNGCLVKLSLISLLPLGPESCQLHPVGVGSGGDVVTGMYTMTTLPPSCRLDLC</sequence>
<dbReference type="Proteomes" id="UP000828251">
    <property type="component" value="Unassembled WGS sequence"/>
</dbReference>
<keyword evidence="2" id="KW-1185">Reference proteome</keyword>
<gene>
    <name evidence="1" type="ORF">J1N35_005932</name>
</gene>
<accession>A0A9D3WF01</accession>
<dbReference type="AlphaFoldDB" id="A0A9D3WF01"/>
<proteinExistence type="predicted"/>
<reference evidence="1 2" key="1">
    <citation type="journal article" date="2021" name="Plant Biotechnol. J.">
        <title>Multi-omics assisted identification of the key and species-specific regulatory components of drought-tolerant mechanisms in Gossypium stocksii.</title>
        <authorList>
            <person name="Yu D."/>
            <person name="Ke L."/>
            <person name="Zhang D."/>
            <person name="Wu Y."/>
            <person name="Sun Y."/>
            <person name="Mei J."/>
            <person name="Sun J."/>
            <person name="Sun Y."/>
        </authorList>
    </citation>
    <scope>NUCLEOTIDE SEQUENCE [LARGE SCALE GENOMIC DNA]</scope>
    <source>
        <strain evidence="2">cv. E1</strain>
        <tissue evidence="1">Leaf</tissue>
    </source>
</reference>
<evidence type="ECO:0000313" key="1">
    <source>
        <dbReference type="EMBL" id="KAH1122772.1"/>
    </source>
</evidence>
<dbReference type="OrthoDB" id="10349738at2759"/>
<evidence type="ECO:0000313" key="2">
    <source>
        <dbReference type="Proteomes" id="UP000828251"/>
    </source>
</evidence>
<protein>
    <submittedName>
        <fullName evidence="1">Uncharacterized protein</fullName>
    </submittedName>
</protein>
<organism evidence="1 2">
    <name type="scientific">Gossypium stocksii</name>
    <dbReference type="NCBI Taxonomy" id="47602"/>
    <lineage>
        <taxon>Eukaryota</taxon>
        <taxon>Viridiplantae</taxon>
        <taxon>Streptophyta</taxon>
        <taxon>Embryophyta</taxon>
        <taxon>Tracheophyta</taxon>
        <taxon>Spermatophyta</taxon>
        <taxon>Magnoliopsida</taxon>
        <taxon>eudicotyledons</taxon>
        <taxon>Gunneridae</taxon>
        <taxon>Pentapetalae</taxon>
        <taxon>rosids</taxon>
        <taxon>malvids</taxon>
        <taxon>Malvales</taxon>
        <taxon>Malvaceae</taxon>
        <taxon>Malvoideae</taxon>
        <taxon>Gossypium</taxon>
    </lineage>
</organism>